<organism evidence="2 3">
    <name type="scientific">Candidatus Raymondbacteria bacterium RIFOXYD12_FULL_49_13</name>
    <dbReference type="NCBI Taxonomy" id="1817890"/>
    <lineage>
        <taxon>Bacteria</taxon>
        <taxon>Raymondiibacteriota</taxon>
    </lineage>
</organism>
<evidence type="ECO:0000313" key="3">
    <source>
        <dbReference type="Proteomes" id="UP000179243"/>
    </source>
</evidence>
<dbReference type="AlphaFoldDB" id="A0A1F7FLC6"/>
<accession>A0A1F7FLC6</accession>
<feature type="chain" id="PRO_5009528859" description="Porin" evidence="1">
    <location>
        <begin position="20"/>
        <end position="417"/>
    </location>
</feature>
<sequence length="417" mass="45207">MKDVFVLFVILACAGVCMAEATFSGYANTGTTVMFDQDKTFSTSAEVRLEGAWKYGKHSAVEAHVLVTSALQPLDPFTAFRSGSVMDRAAGELMGDVLSYLDSSTLAIFSSSSDEIDRFVRHLPYSSFYPHDNVALDRALVKLFTKRFDLYIGRQMMGWGTGYAFNPTDIWNVKNPLDPKAPKLGVNALRLEAPFGAMSGISAIVSPGTDPRHSNAGIRVKTNAGRFDLSVCGMYAMSADAELLGLPKKTMAGADFAGQIFDVGVWAEGVLVNPVYSGMGYSDFDSLYAQIDAGMDYTFETGIYVMAEYYFNGLGQKKSADYSGADLTRMFGGEMDGFARHYLMLGTSKEVVAHITLSLFGLVNLNDGSGVILPGIEYLFSDNITVKVNGLISAGSRKNSEYGSAYHSLNLKVTGYF</sequence>
<evidence type="ECO:0000313" key="2">
    <source>
        <dbReference type="EMBL" id="OGK07391.1"/>
    </source>
</evidence>
<dbReference type="Proteomes" id="UP000179243">
    <property type="component" value="Unassembled WGS sequence"/>
</dbReference>
<protein>
    <recommendedName>
        <fullName evidence="4">Porin</fullName>
    </recommendedName>
</protein>
<name>A0A1F7FLC6_UNCRA</name>
<keyword evidence="1" id="KW-0732">Signal</keyword>
<gene>
    <name evidence="2" type="ORF">A2519_21225</name>
</gene>
<reference evidence="2 3" key="1">
    <citation type="journal article" date="2016" name="Nat. Commun.">
        <title>Thousands of microbial genomes shed light on interconnected biogeochemical processes in an aquifer system.</title>
        <authorList>
            <person name="Anantharaman K."/>
            <person name="Brown C.T."/>
            <person name="Hug L.A."/>
            <person name="Sharon I."/>
            <person name="Castelle C.J."/>
            <person name="Probst A.J."/>
            <person name="Thomas B.C."/>
            <person name="Singh A."/>
            <person name="Wilkins M.J."/>
            <person name="Karaoz U."/>
            <person name="Brodie E.L."/>
            <person name="Williams K.H."/>
            <person name="Hubbard S.S."/>
            <person name="Banfield J.F."/>
        </authorList>
    </citation>
    <scope>NUCLEOTIDE SEQUENCE [LARGE SCALE GENOMIC DNA]</scope>
</reference>
<feature type="signal peptide" evidence="1">
    <location>
        <begin position="1"/>
        <end position="19"/>
    </location>
</feature>
<evidence type="ECO:0000256" key="1">
    <source>
        <dbReference type="SAM" id="SignalP"/>
    </source>
</evidence>
<proteinExistence type="predicted"/>
<evidence type="ECO:0008006" key="4">
    <source>
        <dbReference type="Google" id="ProtNLM"/>
    </source>
</evidence>
<dbReference type="EMBL" id="MFYX01000009">
    <property type="protein sequence ID" value="OGK07391.1"/>
    <property type="molecule type" value="Genomic_DNA"/>
</dbReference>
<comment type="caution">
    <text evidence="2">The sequence shown here is derived from an EMBL/GenBank/DDBJ whole genome shotgun (WGS) entry which is preliminary data.</text>
</comment>